<dbReference type="EMBL" id="JBEDNZ010000014">
    <property type="protein sequence ID" value="KAL0829631.1"/>
    <property type="molecule type" value="Genomic_DNA"/>
</dbReference>
<accession>A0ABD0SW95</accession>
<evidence type="ECO:0008006" key="3">
    <source>
        <dbReference type="Google" id="ProtNLM"/>
    </source>
</evidence>
<reference evidence="1 2" key="1">
    <citation type="submission" date="2024-06" db="EMBL/GenBank/DDBJ databases">
        <title>A chromosome-level genome assembly of beet webworm, Loxostege sticticalis.</title>
        <authorList>
            <person name="Zhang Y."/>
        </authorList>
    </citation>
    <scope>NUCLEOTIDE SEQUENCE [LARGE SCALE GENOMIC DNA]</scope>
    <source>
        <strain evidence="1">AQ028</strain>
        <tissue evidence="1">Male pupae</tissue>
    </source>
</reference>
<name>A0ABD0SW95_LOXSC</name>
<organism evidence="1 2">
    <name type="scientific">Loxostege sticticalis</name>
    <name type="common">Beet webworm moth</name>
    <dbReference type="NCBI Taxonomy" id="481309"/>
    <lineage>
        <taxon>Eukaryota</taxon>
        <taxon>Metazoa</taxon>
        <taxon>Ecdysozoa</taxon>
        <taxon>Arthropoda</taxon>
        <taxon>Hexapoda</taxon>
        <taxon>Insecta</taxon>
        <taxon>Pterygota</taxon>
        <taxon>Neoptera</taxon>
        <taxon>Endopterygota</taxon>
        <taxon>Lepidoptera</taxon>
        <taxon>Glossata</taxon>
        <taxon>Ditrysia</taxon>
        <taxon>Pyraloidea</taxon>
        <taxon>Crambidae</taxon>
        <taxon>Pyraustinae</taxon>
        <taxon>Loxostege</taxon>
    </lineage>
</organism>
<proteinExistence type="predicted"/>
<protein>
    <recommendedName>
        <fullName evidence="3">Transposase</fullName>
    </recommendedName>
</protein>
<evidence type="ECO:0000313" key="1">
    <source>
        <dbReference type="EMBL" id="KAL0829631.1"/>
    </source>
</evidence>
<sequence length="178" mass="20757">MGKLSKHQKITIALAASINLNTKRKRKIWVKEYLLLREKLSNMQILSVLEPCDLINYLRVGVAEFECLLKLVTPYIQKEDTVLRQSVSAKQRLVVTLRFLTCIFQIKDINIKAMSKLNTSKIQFNFFLFQLPENETEWKEIAEESETKWNFSHCVGSCDGKHIAIEKPPGKWRFVLQL</sequence>
<comment type="caution">
    <text evidence="1">The sequence shown here is derived from an EMBL/GenBank/DDBJ whole genome shotgun (WGS) entry which is preliminary data.</text>
</comment>
<dbReference type="AlphaFoldDB" id="A0ABD0SW95"/>
<gene>
    <name evidence="1" type="ORF">ABMA28_003137</name>
</gene>
<evidence type="ECO:0000313" key="2">
    <source>
        <dbReference type="Proteomes" id="UP001549921"/>
    </source>
</evidence>
<dbReference type="Proteomes" id="UP001549921">
    <property type="component" value="Unassembled WGS sequence"/>
</dbReference>